<dbReference type="eggNOG" id="COG2141">
    <property type="taxonomic scope" value="Bacteria"/>
</dbReference>
<evidence type="ECO:0000259" key="1">
    <source>
        <dbReference type="Pfam" id="PF00296"/>
    </source>
</evidence>
<dbReference type="InterPro" id="IPR036661">
    <property type="entry name" value="Luciferase-like_sf"/>
</dbReference>
<dbReference type="PANTHER" id="PTHR30137">
    <property type="entry name" value="LUCIFERASE-LIKE MONOOXYGENASE"/>
    <property type="match status" value="1"/>
</dbReference>
<dbReference type="AlphaFoldDB" id="K0K3C1"/>
<dbReference type="KEGG" id="sesp:BN6_47920"/>
<dbReference type="NCBIfam" id="TIGR04020">
    <property type="entry name" value="seco_metab_LLM"/>
    <property type="match status" value="1"/>
</dbReference>
<dbReference type="STRING" id="1179773.BN6_47920"/>
<accession>K0K3C1</accession>
<proteinExistence type="predicted"/>
<dbReference type="InterPro" id="IPR024011">
    <property type="entry name" value="Biosynth_lucif-like_mOase_dom"/>
</dbReference>
<name>K0K3C1_SACES</name>
<feature type="domain" description="Luciferase-like" evidence="1">
    <location>
        <begin position="1"/>
        <end position="308"/>
    </location>
</feature>
<protein>
    <submittedName>
        <fullName evidence="2">Putative oxidoreductase</fullName>
    </submittedName>
</protein>
<dbReference type="Gene3D" id="3.20.20.30">
    <property type="entry name" value="Luciferase-like domain"/>
    <property type="match status" value="1"/>
</dbReference>
<dbReference type="GO" id="GO:0016705">
    <property type="term" value="F:oxidoreductase activity, acting on paired donors, with incorporation or reduction of molecular oxygen"/>
    <property type="evidence" value="ECO:0007669"/>
    <property type="project" value="InterPro"/>
</dbReference>
<organism evidence="2 3">
    <name type="scientific">Saccharothrix espanaensis (strain ATCC 51144 / DSM 44229 / JCM 9112 / NBRC 15066 / NRRL 15764)</name>
    <dbReference type="NCBI Taxonomy" id="1179773"/>
    <lineage>
        <taxon>Bacteria</taxon>
        <taxon>Bacillati</taxon>
        <taxon>Actinomycetota</taxon>
        <taxon>Actinomycetes</taxon>
        <taxon>Pseudonocardiales</taxon>
        <taxon>Pseudonocardiaceae</taxon>
        <taxon>Saccharothrix</taxon>
    </lineage>
</organism>
<dbReference type="SUPFAM" id="SSF51679">
    <property type="entry name" value="Bacterial luciferase-like"/>
    <property type="match status" value="1"/>
</dbReference>
<sequence length="341" mass="37387">MEFSLFFFSGDGSAQGPNNYRLLLDSAEYADRNGFSGIWVPERHFVDFGGLYPNPSVLAAAIAVRTERIQIRAGSVAVPLHHPVRIAEEWSVVDNLSDGRVAIACASGWHPNDFVIAPGGRERYASRKDDMFAAIETVQRLWAGETVDVDGVPVRTLPRPRQARLPLWISSQGSVDTFVRAGEIGANVLTGLVAQRPADLRDKITAYREALKEAGHADGRVTAMVHTFLGADEDVVREQVRGPLIAYLRTFLAQQGNFDSQYNQLDDAGREAMLAATFDRYFESLALLGTPDKGESLVEDLVDLGVDEAACLVDFGLEPAAVLDGLRHLTELKDRYQGART</sequence>
<dbReference type="InterPro" id="IPR011251">
    <property type="entry name" value="Luciferase-like_dom"/>
</dbReference>
<evidence type="ECO:0000313" key="2">
    <source>
        <dbReference type="EMBL" id="CCH32067.1"/>
    </source>
</evidence>
<gene>
    <name evidence="2" type="ordered locus">BN6_47920</name>
</gene>
<dbReference type="HOGENOM" id="CLU_027853_3_5_11"/>
<dbReference type="Proteomes" id="UP000006281">
    <property type="component" value="Chromosome"/>
</dbReference>
<evidence type="ECO:0000313" key="3">
    <source>
        <dbReference type="Proteomes" id="UP000006281"/>
    </source>
</evidence>
<dbReference type="GO" id="GO:0005829">
    <property type="term" value="C:cytosol"/>
    <property type="evidence" value="ECO:0007669"/>
    <property type="project" value="TreeGrafter"/>
</dbReference>
<dbReference type="InterPro" id="IPR050766">
    <property type="entry name" value="Bact_Lucif_Oxidored"/>
</dbReference>
<dbReference type="PATRIC" id="fig|1179773.3.peg.4802"/>
<reference evidence="2 3" key="1">
    <citation type="journal article" date="2012" name="BMC Genomics">
        <title>Complete genome sequence of Saccharothrix espanaensis DSM 44229T and comparison to the other completely sequenced Pseudonocardiaceae.</title>
        <authorList>
            <person name="Strobel T."/>
            <person name="Al-Dilaimi A."/>
            <person name="Blom J."/>
            <person name="Gessner A."/>
            <person name="Kalinowski J."/>
            <person name="Luzhetska M."/>
            <person name="Puhler A."/>
            <person name="Szczepanowski R."/>
            <person name="Bechthold A."/>
            <person name="Ruckert C."/>
        </authorList>
    </citation>
    <scope>NUCLEOTIDE SEQUENCE [LARGE SCALE GENOMIC DNA]</scope>
    <source>
        <strain evidence="3">ATCC 51144 / DSM 44229 / JCM 9112 / NBRC 15066 / NRRL 15764</strain>
    </source>
</reference>
<dbReference type="EMBL" id="HE804045">
    <property type="protein sequence ID" value="CCH32067.1"/>
    <property type="molecule type" value="Genomic_DNA"/>
</dbReference>
<keyword evidence="3" id="KW-1185">Reference proteome</keyword>
<dbReference type="Pfam" id="PF00296">
    <property type="entry name" value="Bac_luciferase"/>
    <property type="match status" value="1"/>
</dbReference>
<dbReference type="PANTHER" id="PTHR30137:SF6">
    <property type="entry name" value="LUCIFERASE-LIKE MONOOXYGENASE"/>
    <property type="match status" value="1"/>
</dbReference>